<keyword evidence="5" id="KW-0804">Transcription</keyword>
<reference evidence="8 9" key="1">
    <citation type="submission" date="2020-02" db="EMBL/GenBank/DDBJ databases">
        <title>Sequencing the genomes of 1000 actinobacteria strains.</title>
        <authorList>
            <person name="Klenk H.-P."/>
        </authorList>
    </citation>
    <scope>NUCLEOTIDE SEQUENCE [LARGE SCALE GENOMIC DNA]</scope>
    <source>
        <strain evidence="8 9">DSM 45201</strain>
    </source>
</reference>
<evidence type="ECO:0000313" key="9">
    <source>
        <dbReference type="Proteomes" id="UP000552836"/>
    </source>
</evidence>
<comment type="similarity">
    <text evidence="1">Belongs to the sigma-70 factor family. ECF subfamily.</text>
</comment>
<evidence type="ECO:0000259" key="7">
    <source>
        <dbReference type="Pfam" id="PF08281"/>
    </source>
</evidence>
<gene>
    <name evidence="8" type="ORF">FB380_001543</name>
</gene>
<dbReference type="PANTHER" id="PTHR43133">
    <property type="entry name" value="RNA POLYMERASE ECF-TYPE SIGMA FACTO"/>
    <property type="match status" value="1"/>
</dbReference>
<name>A0A846LHP5_9ACTN</name>
<accession>A0A846LHP5</accession>
<dbReference type="InterPro" id="IPR039425">
    <property type="entry name" value="RNA_pol_sigma-70-like"/>
</dbReference>
<dbReference type="InterPro" id="IPR013249">
    <property type="entry name" value="RNA_pol_sigma70_r4_t2"/>
</dbReference>
<dbReference type="AlphaFoldDB" id="A0A846LHP5"/>
<dbReference type="InterPro" id="IPR013324">
    <property type="entry name" value="RNA_pol_sigma_r3/r4-like"/>
</dbReference>
<dbReference type="EMBL" id="JAAMPA010000001">
    <property type="protein sequence ID" value="NIH67097.1"/>
    <property type="molecule type" value="Genomic_DNA"/>
</dbReference>
<dbReference type="PANTHER" id="PTHR43133:SF50">
    <property type="entry name" value="ECF RNA POLYMERASE SIGMA FACTOR SIGM"/>
    <property type="match status" value="1"/>
</dbReference>
<dbReference type="GO" id="GO:0000428">
    <property type="term" value="C:DNA-directed RNA polymerase complex"/>
    <property type="evidence" value="ECO:0007669"/>
    <property type="project" value="UniProtKB-KW"/>
</dbReference>
<evidence type="ECO:0000256" key="1">
    <source>
        <dbReference type="ARBA" id="ARBA00010641"/>
    </source>
</evidence>
<feature type="domain" description="RNA polymerase sigma factor 70 region 4 type 2" evidence="7">
    <location>
        <begin position="108"/>
        <end position="148"/>
    </location>
</feature>
<evidence type="ECO:0000256" key="4">
    <source>
        <dbReference type="ARBA" id="ARBA00023125"/>
    </source>
</evidence>
<evidence type="ECO:0000256" key="2">
    <source>
        <dbReference type="ARBA" id="ARBA00023015"/>
    </source>
</evidence>
<evidence type="ECO:0000313" key="8">
    <source>
        <dbReference type="EMBL" id="NIH67097.1"/>
    </source>
</evidence>
<dbReference type="RefSeq" id="WP_166754574.1">
    <property type="nucleotide sequence ID" value="NZ_BAABJU010000001.1"/>
</dbReference>
<keyword evidence="6" id="KW-1133">Transmembrane helix</keyword>
<dbReference type="InterPro" id="IPR036388">
    <property type="entry name" value="WH-like_DNA-bd_sf"/>
</dbReference>
<dbReference type="Proteomes" id="UP000552836">
    <property type="component" value="Unassembled WGS sequence"/>
</dbReference>
<proteinExistence type="inferred from homology"/>
<dbReference type="GO" id="GO:0003677">
    <property type="term" value="F:DNA binding"/>
    <property type="evidence" value="ECO:0007669"/>
    <property type="project" value="UniProtKB-KW"/>
</dbReference>
<keyword evidence="6" id="KW-0812">Transmembrane</keyword>
<sequence length="222" mass="23191">MTAGSFEEFVAAESAVALRLAHLLTGDQRAAGDLLLEALIAVHRRWDRLADRQEASAAVRRELVDAHVGRRWSRVGEVLAGSPLLASTAGVPGFAPAHPDPVPPDATAAALARLPPRQRAALVLRYGADLPEEAAADALGAPVADVRALVDGGLGRLAELLEADRATVVARVRDLAARAPADPGDVHGRVLDGERSQRRHRAGLLALAGFVVLVALLVLLSG</sequence>
<feature type="transmembrane region" description="Helical" evidence="6">
    <location>
        <begin position="202"/>
        <end position="220"/>
    </location>
</feature>
<keyword evidence="6" id="KW-0472">Membrane</keyword>
<dbReference type="Gene3D" id="1.10.10.10">
    <property type="entry name" value="Winged helix-like DNA-binding domain superfamily/Winged helix DNA-binding domain"/>
    <property type="match status" value="1"/>
</dbReference>
<organism evidence="8 9">
    <name type="scientific">Modestobacter marinus</name>
    <dbReference type="NCBI Taxonomy" id="477641"/>
    <lineage>
        <taxon>Bacteria</taxon>
        <taxon>Bacillati</taxon>
        <taxon>Actinomycetota</taxon>
        <taxon>Actinomycetes</taxon>
        <taxon>Geodermatophilales</taxon>
        <taxon>Geodermatophilaceae</taxon>
        <taxon>Modestobacter</taxon>
    </lineage>
</organism>
<dbReference type="SUPFAM" id="SSF88659">
    <property type="entry name" value="Sigma3 and sigma4 domains of RNA polymerase sigma factors"/>
    <property type="match status" value="1"/>
</dbReference>
<comment type="caution">
    <text evidence="8">The sequence shown here is derived from an EMBL/GenBank/DDBJ whole genome shotgun (WGS) entry which is preliminary data.</text>
</comment>
<evidence type="ECO:0000256" key="5">
    <source>
        <dbReference type="ARBA" id="ARBA00023163"/>
    </source>
</evidence>
<keyword evidence="8" id="KW-0240">DNA-directed RNA polymerase</keyword>
<keyword evidence="3" id="KW-0731">Sigma factor</keyword>
<dbReference type="Pfam" id="PF08281">
    <property type="entry name" value="Sigma70_r4_2"/>
    <property type="match status" value="1"/>
</dbReference>
<keyword evidence="2" id="KW-0805">Transcription regulation</keyword>
<keyword evidence="4" id="KW-0238">DNA-binding</keyword>
<evidence type="ECO:0000256" key="3">
    <source>
        <dbReference type="ARBA" id="ARBA00023082"/>
    </source>
</evidence>
<dbReference type="GO" id="GO:0006352">
    <property type="term" value="P:DNA-templated transcription initiation"/>
    <property type="evidence" value="ECO:0007669"/>
    <property type="project" value="InterPro"/>
</dbReference>
<dbReference type="GO" id="GO:0016987">
    <property type="term" value="F:sigma factor activity"/>
    <property type="evidence" value="ECO:0007669"/>
    <property type="project" value="UniProtKB-KW"/>
</dbReference>
<evidence type="ECO:0000256" key="6">
    <source>
        <dbReference type="SAM" id="Phobius"/>
    </source>
</evidence>
<protein>
    <submittedName>
        <fullName evidence="8">DNA-directed RNA polymerase specialized sigma24 family protein</fullName>
    </submittedName>
</protein>